<keyword evidence="2" id="KW-1185">Reference proteome</keyword>
<gene>
    <name evidence="1" type="ORF">KLPPOU148_027</name>
</gene>
<protein>
    <submittedName>
        <fullName evidence="1">Uncharacterized protein</fullName>
    </submittedName>
</protein>
<proteinExistence type="predicted"/>
<name>A0A6B9J0E9_9CAUD</name>
<dbReference type="EMBL" id="MN689778">
    <property type="protein sequence ID" value="QGZ13427.1"/>
    <property type="molecule type" value="Genomic_DNA"/>
</dbReference>
<reference evidence="1 2" key="1">
    <citation type="submission" date="2019-11" db="EMBL/GenBank/DDBJ databases">
        <title>Complete Genome Sequence of the Klebsiella phage vB_KpnS_POU148.</title>
        <authorList>
            <person name="Pourcel C."/>
            <person name="Essoh C."/>
        </authorList>
    </citation>
    <scope>NUCLEOTIDE SEQUENCE [LARGE SCALE GENOMIC DNA]</scope>
</reference>
<evidence type="ECO:0000313" key="1">
    <source>
        <dbReference type="EMBL" id="QGZ13427.1"/>
    </source>
</evidence>
<dbReference type="Proteomes" id="UP000432177">
    <property type="component" value="Segment"/>
</dbReference>
<evidence type="ECO:0000313" key="2">
    <source>
        <dbReference type="Proteomes" id="UP000432177"/>
    </source>
</evidence>
<sequence length="61" mass="7417">METRKIEIPECEDIEWQREMLRQLWDRLNDIDLHGEGDEFFIKAVTEAMEYCDALQEYTGY</sequence>
<organism evidence="1 2">
    <name type="scientific">Klebsiella phage vB_KpnM_15-38_KLPPOU148</name>
    <dbReference type="NCBI Taxonomy" id="2686208"/>
    <lineage>
        <taxon>Viruses</taxon>
        <taxon>Duplodnaviria</taxon>
        <taxon>Heunggongvirae</taxon>
        <taxon>Uroviricota</taxon>
        <taxon>Caudoviricetes</taxon>
        <taxon>Jameshumphriesvirinae</taxon>
        <taxon>Parissaclayvirus</taxon>
        <taxon>Parissaclayvirus POU148</taxon>
    </lineage>
</organism>
<accession>A0A6B9J0E9</accession>